<evidence type="ECO:0000256" key="2">
    <source>
        <dbReference type="ARBA" id="ARBA00022630"/>
    </source>
</evidence>
<reference evidence="7 8" key="1">
    <citation type="journal article" date="2013" name="Antonie Van Leeuwenhoek">
        <title>Dongia rigui sp. nov., isolated from freshwater of a large wetland in Korea.</title>
        <authorList>
            <person name="Baik K.S."/>
            <person name="Hwang Y.M."/>
            <person name="Choi J.S."/>
            <person name="Kwon J."/>
            <person name="Seong C.N."/>
        </authorList>
    </citation>
    <scope>NUCLEOTIDE SEQUENCE [LARGE SCALE GENOMIC DNA]</scope>
    <source>
        <strain evidence="7 8">04SU4-P</strain>
    </source>
</reference>
<organism evidence="7 8">
    <name type="scientific">Dongia rigui</name>
    <dbReference type="NCBI Taxonomy" id="940149"/>
    <lineage>
        <taxon>Bacteria</taxon>
        <taxon>Pseudomonadati</taxon>
        <taxon>Pseudomonadota</taxon>
        <taxon>Alphaproteobacteria</taxon>
        <taxon>Rhodospirillales</taxon>
        <taxon>Dongiaceae</taxon>
        <taxon>Dongia</taxon>
    </lineage>
</organism>
<keyword evidence="3" id="KW-0274">FAD</keyword>
<dbReference type="Pfam" id="PF01266">
    <property type="entry name" value="DAO"/>
    <property type="match status" value="1"/>
</dbReference>
<proteinExistence type="inferred from homology"/>
<evidence type="ECO:0000256" key="3">
    <source>
        <dbReference type="ARBA" id="ARBA00022827"/>
    </source>
</evidence>
<comment type="caution">
    <text evidence="7">The sequence shown here is derived from an EMBL/GenBank/DDBJ whole genome shotgun (WGS) entry which is preliminary data.</text>
</comment>
<keyword evidence="4" id="KW-0560">Oxidoreductase</keyword>
<keyword evidence="8" id="KW-1185">Reference proteome</keyword>
<sequence>MLDFMVIGAGVIGLAIARRLARAGHEVVIVDTADAIGSETSSRNSEVIHAGIYYPTGSLKAQLCVSGRKALYRYCAARAVPHRQCGKLIVASDDGQRAALQALAEKALANGVEDLQVLSVGAARSLEPALNCVAALLSPSTGIVDSQQLMLSYLGEAENAGAVLSLRTPVVRGMHKGNRWLIGLGGSQPDDIPVRTVINAAGLEASRVARSLGLAPDRVPTTHYAKGNYFTLQGGKPPFSRLIYPLPEPGGLGVHVTLDLAGRVRFGPDVEWVEAIDYAVDAGRAERFYPAIRRYYPEMADATLVPAYSGIRPKLSRDPRVDSDFRIETEADHGAPGLVCLYGIESPGLTASLALAERIASGLGVLPTQEDAELFHV</sequence>
<comment type="similarity">
    <text evidence="5">Belongs to the L2HGDH family.</text>
</comment>
<dbReference type="SUPFAM" id="SSF51905">
    <property type="entry name" value="FAD/NAD(P)-binding domain"/>
    <property type="match status" value="1"/>
</dbReference>
<gene>
    <name evidence="7" type="ORF">SMD31_15540</name>
</gene>
<evidence type="ECO:0000256" key="5">
    <source>
        <dbReference type="ARBA" id="ARBA00037941"/>
    </source>
</evidence>
<dbReference type="Proteomes" id="UP001271769">
    <property type="component" value="Unassembled WGS sequence"/>
</dbReference>
<name>A0ABU5E192_9PROT</name>
<dbReference type="EMBL" id="JAXCLX010000002">
    <property type="protein sequence ID" value="MDY0873353.1"/>
    <property type="molecule type" value="Genomic_DNA"/>
</dbReference>
<keyword evidence="2" id="KW-0285">Flavoprotein</keyword>
<evidence type="ECO:0000259" key="6">
    <source>
        <dbReference type="Pfam" id="PF01266"/>
    </source>
</evidence>
<dbReference type="PANTHER" id="PTHR43104:SF4">
    <property type="entry name" value="L-2-HYDROXYGLUTARATE DEHYDROGENASE, MITOCHONDRIAL"/>
    <property type="match status" value="1"/>
</dbReference>
<dbReference type="Gene3D" id="3.50.50.60">
    <property type="entry name" value="FAD/NAD(P)-binding domain"/>
    <property type="match status" value="1"/>
</dbReference>
<dbReference type="InterPro" id="IPR006076">
    <property type="entry name" value="FAD-dep_OxRdtase"/>
</dbReference>
<evidence type="ECO:0000256" key="1">
    <source>
        <dbReference type="ARBA" id="ARBA00001974"/>
    </source>
</evidence>
<protein>
    <submittedName>
        <fullName evidence="7">NAD(P)/FAD-dependent oxidoreductase</fullName>
    </submittedName>
</protein>
<evidence type="ECO:0000256" key="4">
    <source>
        <dbReference type="ARBA" id="ARBA00023002"/>
    </source>
</evidence>
<evidence type="ECO:0000313" key="7">
    <source>
        <dbReference type="EMBL" id="MDY0873353.1"/>
    </source>
</evidence>
<dbReference type="InterPro" id="IPR036188">
    <property type="entry name" value="FAD/NAD-bd_sf"/>
</dbReference>
<accession>A0ABU5E192</accession>
<feature type="domain" description="FAD dependent oxidoreductase" evidence="6">
    <location>
        <begin position="3"/>
        <end position="360"/>
    </location>
</feature>
<dbReference type="Gene3D" id="3.30.9.10">
    <property type="entry name" value="D-Amino Acid Oxidase, subunit A, domain 2"/>
    <property type="match status" value="1"/>
</dbReference>
<evidence type="ECO:0000313" key="8">
    <source>
        <dbReference type="Proteomes" id="UP001271769"/>
    </source>
</evidence>
<dbReference type="PANTHER" id="PTHR43104">
    <property type="entry name" value="L-2-HYDROXYGLUTARATE DEHYDROGENASE, MITOCHONDRIAL"/>
    <property type="match status" value="1"/>
</dbReference>
<comment type="cofactor">
    <cofactor evidence="1">
        <name>FAD</name>
        <dbReference type="ChEBI" id="CHEBI:57692"/>
    </cofactor>
</comment>
<dbReference type="RefSeq" id="WP_320501864.1">
    <property type="nucleotide sequence ID" value="NZ_JAXCLX010000002.1"/>
</dbReference>